<name>A0A0U0W6W5_MYCBE</name>
<feature type="region of interest" description="Disordered" evidence="1">
    <location>
        <begin position="1"/>
        <end position="38"/>
    </location>
</feature>
<evidence type="ECO:0000256" key="1">
    <source>
        <dbReference type="SAM" id="MobiDB-lite"/>
    </source>
</evidence>
<feature type="compositionally biased region" description="Basic and acidic residues" evidence="1">
    <location>
        <begin position="246"/>
        <end position="260"/>
    </location>
</feature>
<proteinExistence type="predicted"/>
<gene>
    <name evidence="2" type="ORF">BN971_01902</name>
</gene>
<feature type="region of interest" description="Disordered" evidence="1">
    <location>
        <begin position="228"/>
        <end position="262"/>
    </location>
</feature>
<feature type="region of interest" description="Disordered" evidence="1">
    <location>
        <begin position="76"/>
        <end position="189"/>
    </location>
</feature>
<accession>A0A0U0W6W5</accession>
<dbReference type="Proteomes" id="UP000198875">
    <property type="component" value="Unassembled WGS sequence"/>
</dbReference>
<dbReference type="EMBL" id="CSTD01000001">
    <property type="protein sequence ID" value="CPR10532.1"/>
    <property type="molecule type" value="Genomic_DNA"/>
</dbReference>
<dbReference type="AlphaFoldDB" id="A0A0U0W6W5"/>
<feature type="compositionally biased region" description="Polar residues" evidence="1">
    <location>
        <begin position="19"/>
        <end position="34"/>
    </location>
</feature>
<organism evidence="2 3">
    <name type="scientific">Mycobacterium bohemicum DSM 44277</name>
    <dbReference type="NCBI Taxonomy" id="1236609"/>
    <lineage>
        <taxon>Bacteria</taxon>
        <taxon>Bacillati</taxon>
        <taxon>Actinomycetota</taxon>
        <taxon>Actinomycetes</taxon>
        <taxon>Mycobacteriales</taxon>
        <taxon>Mycobacteriaceae</taxon>
        <taxon>Mycobacterium</taxon>
    </lineage>
</organism>
<evidence type="ECO:0000313" key="2">
    <source>
        <dbReference type="EMBL" id="CPR10532.1"/>
    </source>
</evidence>
<evidence type="ECO:0000313" key="3">
    <source>
        <dbReference type="Proteomes" id="UP000198875"/>
    </source>
</evidence>
<protein>
    <submittedName>
        <fullName evidence="2">Uncharacterized protein</fullName>
    </submittedName>
</protein>
<reference evidence="2 3" key="1">
    <citation type="submission" date="2015-03" db="EMBL/GenBank/DDBJ databases">
        <authorList>
            <person name="Murphy D."/>
        </authorList>
    </citation>
    <scope>NUCLEOTIDE SEQUENCE [LARGE SCALE GENOMIC DNA]</scope>
    <source>
        <strain evidence="2 3">DSM 44277</strain>
    </source>
</reference>
<feature type="compositionally biased region" description="Polar residues" evidence="1">
    <location>
        <begin position="81"/>
        <end position="91"/>
    </location>
</feature>
<sequence length="282" mass="28729">MARSCEPPADEWPVRPSGMSVTTEARSSSGVQDQRSTDRLASVTIAASTAVQRHAEAVLIRPATDQICTGLRWSSRRWPDTSDTVSGTSRAAHTAHAPDATVPSLSARYPPASRTPVGCGGTMNAANRNDPTASTAAISPAARTNGSPSVVAGPGSGRPVAVSASASERAPMPAAVQPASTPTPISTGHIGVRRLGGATPGAAAVDSPAASPAARATVMYPGYGRAPSTTGPGCPGRPGAPWPRGRRTDCGRSGRCDRSRAGCRAAPGETRCVVRRGPRRAR</sequence>
<feature type="compositionally biased region" description="Low complexity" evidence="1">
    <location>
        <begin position="131"/>
        <end position="162"/>
    </location>
</feature>